<accession>A0A8H7T5M1</accession>
<evidence type="ECO:0000313" key="3">
    <source>
        <dbReference type="Proteomes" id="UP000664132"/>
    </source>
</evidence>
<organism evidence="2 3">
    <name type="scientific">Cadophora malorum</name>
    <dbReference type="NCBI Taxonomy" id="108018"/>
    <lineage>
        <taxon>Eukaryota</taxon>
        <taxon>Fungi</taxon>
        <taxon>Dikarya</taxon>
        <taxon>Ascomycota</taxon>
        <taxon>Pezizomycotina</taxon>
        <taxon>Leotiomycetes</taxon>
        <taxon>Helotiales</taxon>
        <taxon>Ploettnerulaceae</taxon>
        <taxon>Cadophora</taxon>
    </lineage>
</organism>
<feature type="region of interest" description="Disordered" evidence="1">
    <location>
        <begin position="1"/>
        <end position="41"/>
    </location>
</feature>
<gene>
    <name evidence="2" type="ORF">IFR04_012969</name>
</gene>
<evidence type="ECO:0000256" key="1">
    <source>
        <dbReference type="SAM" id="MobiDB-lite"/>
    </source>
</evidence>
<dbReference type="AlphaFoldDB" id="A0A8H7T5M1"/>
<protein>
    <submittedName>
        <fullName evidence="2">Uncharacterized protein</fullName>
    </submittedName>
</protein>
<feature type="compositionally biased region" description="Basic and acidic residues" evidence="1">
    <location>
        <begin position="20"/>
        <end position="35"/>
    </location>
</feature>
<dbReference type="OrthoDB" id="3938544at2759"/>
<dbReference type="Proteomes" id="UP000664132">
    <property type="component" value="Unassembled WGS sequence"/>
</dbReference>
<reference evidence="2" key="1">
    <citation type="submission" date="2021-02" db="EMBL/GenBank/DDBJ databases">
        <title>Genome sequence Cadophora malorum strain M34.</title>
        <authorList>
            <person name="Stefanovic E."/>
            <person name="Vu D."/>
            <person name="Scully C."/>
            <person name="Dijksterhuis J."/>
            <person name="Roader J."/>
            <person name="Houbraken J."/>
        </authorList>
    </citation>
    <scope>NUCLEOTIDE SEQUENCE</scope>
    <source>
        <strain evidence="2">M34</strain>
    </source>
</reference>
<proteinExistence type="predicted"/>
<comment type="caution">
    <text evidence="2">The sequence shown here is derived from an EMBL/GenBank/DDBJ whole genome shotgun (WGS) entry which is preliminary data.</text>
</comment>
<sequence>MDGEDESGGLFNIEFDSEDEKAAAEQENKVPRDFQSEEDFQEQVREWAPKVETGEIYKTLSMPIKSPSKPVSQTILHAIEELYFYRRYEEARTTTVEALKAEGLIPEFRKTLEGYLEELSCPSYLQNQADGKINV</sequence>
<name>A0A8H7T5M1_9HELO</name>
<dbReference type="EMBL" id="JAFJYH010000291">
    <property type="protein sequence ID" value="KAG4413874.1"/>
    <property type="molecule type" value="Genomic_DNA"/>
</dbReference>
<keyword evidence="3" id="KW-1185">Reference proteome</keyword>
<evidence type="ECO:0000313" key="2">
    <source>
        <dbReference type="EMBL" id="KAG4413874.1"/>
    </source>
</evidence>